<protein>
    <recommendedName>
        <fullName evidence="6">Tetratricopeptide repeat protein</fullName>
    </recommendedName>
</protein>
<dbReference type="AlphaFoldDB" id="A0A4Z0GNH1"/>
<comment type="caution">
    <text evidence="4">The sequence shown here is derived from an EMBL/GenBank/DDBJ whole genome shotgun (WGS) entry which is preliminary data.</text>
</comment>
<dbReference type="InterPro" id="IPR051012">
    <property type="entry name" value="CellSynth/LPSAsmb/PSIAsmb"/>
</dbReference>
<dbReference type="Gene3D" id="1.25.40.10">
    <property type="entry name" value="Tetratricopeptide repeat domain"/>
    <property type="match status" value="3"/>
</dbReference>
<sequence length="424" mass="48066">MNELETANALLESGQTDDGLKILEDLMNHADDDLLFGAASVYQQYGFIDEAEHVYEALLRRYPNDSGLLLQISDLLIDKNEENRAIDYLLKIHVLDENYLSAQVMLADLYQLEGLNEVAENKLIGALKIAPGEPILMLALGELYLATGQALKAVDLLSEIQDDSTLKDQNITLKLAEALSLCGEFEQAMKVYRRGLKKEKTLDGLFGYAVTATRIEHFKTAIRALEELRNLDPGYSTLYPVLAHAYEHEGDLDQALRITEAGLEQDQYNDRLYEEAGDLAVKVHQPEKAARYFQKWYEQDPENTEALTRLIELKSQDEDYEGMINLLGNLELDDPMLIWFKATALNKTDQLSEARKYYASCAHEFEENPEFLQEYGEYLREMGDTAKGIGLLEKASRLSPENQDLASFVERLKQDDAESTENNI</sequence>
<keyword evidence="1" id="KW-0677">Repeat</keyword>
<dbReference type="PROSITE" id="PS50005">
    <property type="entry name" value="TPR"/>
    <property type="match status" value="1"/>
</dbReference>
<evidence type="ECO:0000313" key="5">
    <source>
        <dbReference type="Proteomes" id="UP000298347"/>
    </source>
</evidence>
<keyword evidence="2 3" id="KW-0802">TPR repeat</keyword>
<dbReference type="SMART" id="SM00028">
    <property type="entry name" value="TPR"/>
    <property type="match status" value="7"/>
</dbReference>
<organism evidence="4 5">
    <name type="scientific">Sporolactobacillus shoreae</name>
    <dbReference type="NCBI Taxonomy" id="1465501"/>
    <lineage>
        <taxon>Bacteria</taxon>
        <taxon>Bacillati</taxon>
        <taxon>Bacillota</taxon>
        <taxon>Bacilli</taxon>
        <taxon>Bacillales</taxon>
        <taxon>Sporolactobacillaceae</taxon>
        <taxon>Sporolactobacillus</taxon>
    </lineage>
</organism>
<gene>
    <name evidence="4" type="ORF">E4665_09235</name>
</gene>
<dbReference type="RefSeq" id="WP_135348506.1">
    <property type="nucleotide sequence ID" value="NZ_SRJD01000009.1"/>
</dbReference>
<accession>A0A4Z0GNH1</accession>
<evidence type="ECO:0000256" key="1">
    <source>
        <dbReference type="ARBA" id="ARBA00022737"/>
    </source>
</evidence>
<dbReference type="PANTHER" id="PTHR45586">
    <property type="entry name" value="TPR REPEAT-CONTAINING PROTEIN PA4667"/>
    <property type="match status" value="1"/>
</dbReference>
<feature type="repeat" description="TPR" evidence="3">
    <location>
        <begin position="270"/>
        <end position="303"/>
    </location>
</feature>
<dbReference type="InterPro" id="IPR019734">
    <property type="entry name" value="TPR_rpt"/>
</dbReference>
<evidence type="ECO:0008006" key="6">
    <source>
        <dbReference type="Google" id="ProtNLM"/>
    </source>
</evidence>
<proteinExistence type="predicted"/>
<evidence type="ECO:0000256" key="2">
    <source>
        <dbReference type="ARBA" id="ARBA00022803"/>
    </source>
</evidence>
<dbReference type="Proteomes" id="UP000298347">
    <property type="component" value="Unassembled WGS sequence"/>
</dbReference>
<name>A0A4Z0GNH1_9BACL</name>
<dbReference type="SUPFAM" id="SSF48452">
    <property type="entry name" value="TPR-like"/>
    <property type="match status" value="2"/>
</dbReference>
<reference evidence="4 5" key="1">
    <citation type="journal article" date="2015" name="Int. J. Syst. Evol. Microbiol.">
        <title>Sporolactobacillus shoreae sp. nov. and Sporolactobacillus spathodeae sp. nov., two spore-forming lactic acid bacteria isolated from tree barks in Thailand.</title>
        <authorList>
            <person name="Thamacharoensuk T."/>
            <person name="Kitahara M."/>
            <person name="Ohkuma M."/>
            <person name="Thongchul N."/>
            <person name="Tanasupawat S."/>
        </authorList>
    </citation>
    <scope>NUCLEOTIDE SEQUENCE [LARGE SCALE GENOMIC DNA]</scope>
    <source>
        <strain evidence="4 5">BK92</strain>
    </source>
</reference>
<evidence type="ECO:0000256" key="3">
    <source>
        <dbReference type="PROSITE-ProRule" id="PRU00339"/>
    </source>
</evidence>
<evidence type="ECO:0000313" key="4">
    <source>
        <dbReference type="EMBL" id="TGA98125.1"/>
    </source>
</evidence>
<dbReference type="OrthoDB" id="2080803at2"/>
<dbReference type="EMBL" id="SRJD01000009">
    <property type="protein sequence ID" value="TGA98125.1"/>
    <property type="molecule type" value="Genomic_DNA"/>
</dbReference>
<dbReference type="InterPro" id="IPR011990">
    <property type="entry name" value="TPR-like_helical_dom_sf"/>
</dbReference>
<dbReference type="PANTHER" id="PTHR45586:SF1">
    <property type="entry name" value="LIPOPOLYSACCHARIDE ASSEMBLY PROTEIN B"/>
    <property type="match status" value="1"/>
</dbReference>
<keyword evidence="5" id="KW-1185">Reference proteome</keyword>